<proteinExistence type="inferred from homology"/>
<dbReference type="PRINTS" id="PR00131">
    <property type="entry name" value="GLHYDRLASE1"/>
</dbReference>
<name>A0A9D9DY71_9FIRM</name>
<dbReference type="FunFam" id="3.20.20.80:FF:000004">
    <property type="entry name" value="Beta-glucosidase 6-phospho-beta-glucosidase"/>
    <property type="match status" value="1"/>
</dbReference>
<dbReference type="EMBL" id="JADIMX010000147">
    <property type="protein sequence ID" value="MBO8435192.1"/>
    <property type="molecule type" value="Genomic_DNA"/>
</dbReference>
<dbReference type="GO" id="GO:0016052">
    <property type="term" value="P:carbohydrate catabolic process"/>
    <property type="evidence" value="ECO:0007669"/>
    <property type="project" value="TreeGrafter"/>
</dbReference>
<evidence type="ECO:0000256" key="4">
    <source>
        <dbReference type="RuleBase" id="RU003690"/>
    </source>
</evidence>
<dbReference type="InterPro" id="IPR001360">
    <property type="entry name" value="Glyco_hydro_1"/>
</dbReference>
<dbReference type="PANTHER" id="PTHR10353:SF296">
    <property type="entry name" value="6-PHOSPHO-BETA-GLUCOSIDASE"/>
    <property type="match status" value="1"/>
</dbReference>
<dbReference type="GO" id="GO:0005829">
    <property type="term" value="C:cytosol"/>
    <property type="evidence" value="ECO:0007669"/>
    <property type="project" value="TreeGrafter"/>
</dbReference>
<dbReference type="SUPFAM" id="SSF51445">
    <property type="entry name" value="(Trans)glycosidases"/>
    <property type="match status" value="1"/>
</dbReference>
<dbReference type="GO" id="GO:0008422">
    <property type="term" value="F:beta-glucosidase activity"/>
    <property type="evidence" value="ECO:0007669"/>
    <property type="project" value="TreeGrafter"/>
</dbReference>
<evidence type="ECO:0000313" key="5">
    <source>
        <dbReference type="EMBL" id="MBO8435192.1"/>
    </source>
</evidence>
<protein>
    <submittedName>
        <fullName evidence="5">Family 1 glycosylhydrolase</fullName>
    </submittedName>
</protein>
<reference evidence="5" key="1">
    <citation type="submission" date="2020-10" db="EMBL/GenBank/DDBJ databases">
        <authorList>
            <person name="Gilroy R."/>
        </authorList>
    </citation>
    <scope>NUCLEOTIDE SEQUENCE</scope>
    <source>
        <strain evidence="5">F6-4510</strain>
    </source>
</reference>
<organism evidence="5 6">
    <name type="scientific">Candidatus Fimicola merdigallinarum</name>
    <dbReference type="NCBI Taxonomy" id="2840819"/>
    <lineage>
        <taxon>Bacteria</taxon>
        <taxon>Bacillati</taxon>
        <taxon>Bacillota</taxon>
        <taxon>Clostridia</taxon>
        <taxon>Lachnospirales</taxon>
        <taxon>Lachnospiraceae</taxon>
        <taxon>Lachnospiraceae incertae sedis</taxon>
        <taxon>Candidatus Fimicola</taxon>
    </lineage>
</organism>
<comment type="caution">
    <text evidence="5">The sequence shown here is derived from an EMBL/GenBank/DDBJ whole genome shotgun (WGS) entry which is preliminary data.</text>
</comment>
<dbReference type="Pfam" id="PF00232">
    <property type="entry name" value="Glyco_hydro_1"/>
    <property type="match status" value="1"/>
</dbReference>
<dbReference type="AlphaFoldDB" id="A0A9D9DY71"/>
<evidence type="ECO:0000256" key="2">
    <source>
        <dbReference type="ARBA" id="ARBA00022801"/>
    </source>
</evidence>
<dbReference type="PROSITE" id="PS00653">
    <property type="entry name" value="GLYCOSYL_HYDROL_F1_2"/>
    <property type="match status" value="1"/>
</dbReference>
<evidence type="ECO:0000256" key="3">
    <source>
        <dbReference type="ARBA" id="ARBA00023295"/>
    </source>
</evidence>
<dbReference type="InterPro" id="IPR033132">
    <property type="entry name" value="GH_1_N_CS"/>
</dbReference>
<dbReference type="Gene3D" id="3.20.20.80">
    <property type="entry name" value="Glycosidases"/>
    <property type="match status" value="1"/>
</dbReference>
<gene>
    <name evidence="5" type="ORF">IAC55_07735</name>
</gene>
<dbReference type="InterPro" id="IPR017853">
    <property type="entry name" value="GH"/>
</dbReference>
<evidence type="ECO:0000313" key="6">
    <source>
        <dbReference type="Proteomes" id="UP000823611"/>
    </source>
</evidence>
<sequence length="465" mass="53789">MSNTKFLWGAALSANQCEGSYDVNGRGLSIIDKLPTGENRFKVMSNPVKYINEEFPHYPSRHGIEFYKHYKEDIKLLAEMGINSLRISMSWTRIFPTGKEDKPNEEGLKFYDDLINELLKYNIEPIVTMSHFDTPFYIAENFNGWADKGTIDSFYKYAETILHHFNGRIKYWIPFNEINMILHLPYVGGGIIDTKGDLKEKIKYQSAHNQLVANAMVCKLAHEINKENLMGCMLAAGNYYPQTCKPEDNLLAINKNRETYLFIDVQARGYYPSYAKKKIESLNLDITEEEIELLKNTVDFISFSYYNSKVCSSDNVDGAELTAGNIFKSIKNPYLKASEWGWQIDPVGLRVTMNDLYDRYQKPLLIAENGLGAKDELVDGRIHDEYRIEYLKHHLENMKLAIEDGVDLIGYMPWSALDLISASTGQISKRYGFIYVDLDDNGEGTYKRYIKDSYFWYRDYIKNNK</sequence>
<comment type="similarity">
    <text evidence="1 4">Belongs to the glycosyl hydrolase 1 family.</text>
</comment>
<dbReference type="PANTHER" id="PTHR10353">
    <property type="entry name" value="GLYCOSYL HYDROLASE"/>
    <property type="match status" value="1"/>
</dbReference>
<keyword evidence="3" id="KW-0326">Glycosidase</keyword>
<keyword evidence="2" id="KW-0378">Hydrolase</keyword>
<reference evidence="5" key="2">
    <citation type="journal article" date="2021" name="PeerJ">
        <title>Extensive microbial diversity within the chicken gut microbiome revealed by metagenomics and culture.</title>
        <authorList>
            <person name="Gilroy R."/>
            <person name="Ravi A."/>
            <person name="Getino M."/>
            <person name="Pursley I."/>
            <person name="Horton D.L."/>
            <person name="Alikhan N.F."/>
            <person name="Baker D."/>
            <person name="Gharbi K."/>
            <person name="Hall N."/>
            <person name="Watson M."/>
            <person name="Adriaenssens E.M."/>
            <person name="Foster-Nyarko E."/>
            <person name="Jarju S."/>
            <person name="Secka A."/>
            <person name="Antonio M."/>
            <person name="Oren A."/>
            <person name="Chaudhuri R.R."/>
            <person name="La Ragione R."/>
            <person name="Hildebrand F."/>
            <person name="Pallen M.J."/>
        </authorList>
    </citation>
    <scope>NUCLEOTIDE SEQUENCE</scope>
    <source>
        <strain evidence="5">F6-4510</strain>
    </source>
</reference>
<accession>A0A9D9DY71</accession>
<evidence type="ECO:0000256" key="1">
    <source>
        <dbReference type="ARBA" id="ARBA00010838"/>
    </source>
</evidence>
<dbReference type="Proteomes" id="UP000823611">
    <property type="component" value="Unassembled WGS sequence"/>
</dbReference>